<gene>
    <name evidence="10" type="ORF">ACFFIA_40885</name>
</gene>
<dbReference type="Pfam" id="PF02771">
    <property type="entry name" value="Acyl-CoA_dh_N"/>
    <property type="match status" value="1"/>
</dbReference>
<dbReference type="InterPro" id="IPR006091">
    <property type="entry name" value="Acyl-CoA_Oxase/DH_mid-dom"/>
</dbReference>
<keyword evidence="3 6" id="KW-0285">Flavoprotein</keyword>
<evidence type="ECO:0000256" key="5">
    <source>
        <dbReference type="ARBA" id="ARBA00023002"/>
    </source>
</evidence>
<dbReference type="InterPro" id="IPR037069">
    <property type="entry name" value="AcylCoA_DH/ox_N_sf"/>
</dbReference>
<dbReference type="InterPro" id="IPR009075">
    <property type="entry name" value="AcylCo_DH/oxidase_C"/>
</dbReference>
<accession>A0ABV6MGX7</accession>
<protein>
    <submittedName>
        <fullName evidence="10">Acyl-CoA dehydrogenase family protein</fullName>
    </submittedName>
</protein>
<evidence type="ECO:0000256" key="4">
    <source>
        <dbReference type="ARBA" id="ARBA00022827"/>
    </source>
</evidence>
<evidence type="ECO:0000313" key="11">
    <source>
        <dbReference type="Proteomes" id="UP001589867"/>
    </source>
</evidence>
<keyword evidence="11" id="KW-1185">Reference proteome</keyword>
<dbReference type="InterPro" id="IPR013786">
    <property type="entry name" value="AcylCoA_DH/ox_N"/>
</dbReference>
<dbReference type="Gene3D" id="1.20.140.10">
    <property type="entry name" value="Butyryl-CoA Dehydrogenase, subunit A, domain 3"/>
    <property type="match status" value="1"/>
</dbReference>
<keyword evidence="5 6" id="KW-0560">Oxidoreductase</keyword>
<feature type="domain" description="Acyl-CoA oxidase/dehydrogenase middle" evidence="8">
    <location>
        <begin position="129"/>
        <end position="222"/>
    </location>
</feature>
<dbReference type="Pfam" id="PF02770">
    <property type="entry name" value="Acyl-CoA_dh_M"/>
    <property type="match status" value="1"/>
</dbReference>
<dbReference type="PANTHER" id="PTHR43292">
    <property type="entry name" value="ACYL-COA DEHYDROGENASE"/>
    <property type="match status" value="1"/>
</dbReference>
<dbReference type="Pfam" id="PF00441">
    <property type="entry name" value="Acyl-CoA_dh_1"/>
    <property type="match status" value="1"/>
</dbReference>
<organism evidence="10 11">
    <name type="scientific">Phytohabitans kaempferiae</name>
    <dbReference type="NCBI Taxonomy" id="1620943"/>
    <lineage>
        <taxon>Bacteria</taxon>
        <taxon>Bacillati</taxon>
        <taxon>Actinomycetota</taxon>
        <taxon>Actinomycetes</taxon>
        <taxon>Micromonosporales</taxon>
        <taxon>Micromonosporaceae</taxon>
    </lineage>
</organism>
<dbReference type="PANTHER" id="PTHR43292:SF3">
    <property type="entry name" value="ACYL-COA DEHYDROGENASE FADE29"/>
    <property type="match status" value="1"/>
</dbReference>
<dbReference type="Gene3D" id="2.40.110.10">
    <property type="entry name" value="Butyryl-CoA Dehydrogenase, subunit A, domain 2"/>
    <property type="match status" value="1"/>
</dbReference>
<feature type="domain" description="Acyl-CoA dehydrogenase/oxidase C-terminal" evidence="7">
    <location>
        <begin position="235"/>
        <end position="398"/>
    </location>
</feature>
<dbReference type="RefSeq" id="WP_377262256.1">
    <property type="nucleotide sequence ID" value="NZ_JBHLUH010000094.1"/>
</dbReference>
<dbReference type="Gene3D" id="1.10.540.10">
    <property type="entry name" value="Acyl-CoA dehydrogenase/oxidase, N-terminal domain"/>
    <property type="match status" value="1"/>
</dbReference>
<evidence type="ECO:0000256" key="1">
    <source>
        <dbReference type="ARBA" id="ARBA00001974"/>
    </source>
</evidence>
<keyword evidence="4 6" id="KW-0274">FAD</keyword>
<reference evidence="10 11" key="1">
    <citation type="submission" date="2024-09" db="EMBL/GenBank/DDBJ databases">
        <authorList>
            <person name="Sun Q."/>
            <person name="Mori K."/>
        </authorList>
    </citation>
    <scope>NUCLEOTIDE SEQUENCE [LARGE SCALE GENOMIC DNA]</scope>
    <source>
        <strain evidence="10 11">TBRC 3947</strain>
    </source>
</reference>
<comment type="cofactor">
    <cofactor evidence="1 6">
        <name>FAD</name>
        <dbReference type="ChEBI" id="CHEBI:57692"/>
    </cofactor>
</comment>
<feature type="domain" description="Acyl-CoA dehydrogenase/oxidase N-terminal" evidence="9">
    <location>
        <begin position="8"/>
        <end position="125"/>
    </location>
</feature>
<evidence type="ECO:0000259" key="8">
    <source>
        <dbReference type="Pfam" id="PF02770"/>
    </source>
</evidence>
<comment type="similarity">
    <text evidence="2 6">Belongs to the acyl-CoA dehydrogenase family.</text>
</comment>
<dbReference type="SUPFAM" id="SSF47203">
    <property type="entry name" value="Acyl-CoA dehydrogenase C-terminal domain-like"/>
    <property type="match status" value="1"/>
</dbReference>
<evidence type="ECO:0000256" key="3">
    <source>
        <dbReference type="ARBA" id="ARBA00022630"/>
    </source>
</evidence>
<sequence>MDPTRDPDVKRFRESVRDFLARHLPSNWAGFGALDPDDRPDFCRRWREVLQRNGYLGISWPREYGGAGLSILEQSVLQEEFARAGAPLLPMPNDSFGLNLIGPTLLKWGTEQQKSYFIPKILSGEHRWAQGYSEPEAGSDLFGLRTRAALEDGVWVVNGQKIWQTAGDTANWIFILARTEPDESRHRGLSMLLVPIDQPQVEVRPIRTMVGHHEFCEVFFSDATTSADNLVGPRGEGARVALTLLGYERGSASGAVYAKFQIELERLIELIRERGLADDPIVRDRLADCWSRLQGIRHLGLRILIAAANGNQPGPESSLFKLCTSEYHATVTEFALDVLGMDATVCSGAGAVGLRGADPLGSPNSPAAWQDGYLSARAGTIYGGSSQIQRNTIAEHVLGLPRDRNRAHDKGGRA</sequence>
<evidence type="ECO:0000256" key="2">
    <source>
        <dbReference type="ARBA" id="ARBA00009347"/>
    </source>
</evidence>
<name>A0ABV6MGX7_9ACTN</name>
<dbReference type="InterPro" id="IPR009100">
    <property type="entry name" value="AcylCoA_DH/oxidase_NM_dom_sf"/>
</dbReference>
<dbReference type="Proteomes" id="UP001589867">
    <property type="component" value="Unassembled WGS sequence"/>
</dbReference>
<dbReference type="InterPro" id="IPR052161">
    <property type="entry name" value="Mycobact_Acyl-CoA_DH"/>
</dbReference>
<evidence type="ECO:0000259" key="9">
    <source>
        <dbReference type="Pfam" id="PF02771"/>
    </source>
</evidence>
<proteinExistence type="inferred from homology"/>
<dbReference type="InterPro" id="IPR036250">
    <property type="entry name" value="AcylCo_DH-like_C"/>
</dbReference>
<evidence type="ECO:0000256" key="6">
    <source>
        <dbReference type="RuleBase" id="RU362125"/>
    </source>
</evidence>
<dbReference type="EMBL" id="JBHLUH010000094">
    <property type="protein sequence ID" value="MFC0533975.1"/>
    <property type="molecule type" value="Genomic_DNA"/>
</dbReference>
<dbReference type="InterPro" id="IPR046373">
    <property type="entry name" value="Acyl-CoA_Oxase/DH_mid-dom_sf"/>
</dbReference>
<evidence type="ECO:0000313" key="10">
    <source>
        <dbReference type="EMBL" id="MFC0533975.1"/>
    </source>
</evidence>
<evidence type="ECO:0000259" key="7">
    <source>
        <dbReference type="Pfam" id="PF00441"/>
    </source>
</evidence>
<dbReference type="SUPFAM" id="SSF56645">
    <property type="entry name" value="Acyl-CoA dehydrogenase NM domain-like"/>
    <property type="match status" value="1"/>
</dbReference>
<comment type="caution">
    <text evidence="10">The sequence shown here is derived from an EMBL/GenBank/DDBJ whole genome shotgun (WGS) entry which is preliminary data.</text>
</comment>